<keyword evidence="13" id="KW-0269">Exonuclease</keyword>
<dbReference type="Gene3D" id="1.20.1060.10">
    <property type="entry name" value="Taq DNA Polymerase, Chain T, domain 4"/>
    <property type="match status" value="1"/>
</dbReference>
<dbReference type="InterPro" id="IPR008918">
    <property type="entry name" value="HhH2"/>
</dbReference>
<dbReference type="Gene3D" id="3.30.420.10">
    <property type="entry name" value="Ribonuclease H-like superfamily/Ribonuclease H"/>
    <property type="match status" value="1"/>
</dbReference>
<dbReference type="Gene3D" id="3.40.50.1010">
    <property type="entry name" value="5'-nuclease"/>
    <property type="match status" value="1"/>
</dbReference>
<dbReference type="Pfam" id="PF00476">
    <property type="entry name" value="DNA_pol_A"/>
    <property type="match status" value="1"/>
</dbReference>
<dbReference type="GO" id="GO:0008409">
    <property type="term" value="F:5'-3' exonuclease activity"/>
    <property type="evidence" value="ECO:0007669"/>
    <property type="project" value="UniProtKB-UniRule"/>
</dbReference>
<dbReference type="CDD" id="cd09898">
    <property type="entry name" value="H3TH_53EXO"/>
    <property type="match status" value="1"/>
</dbReference>
<name>A0A4Q2K9G6_9FIRM</name>
<evidence type="ECO:0000256" key="8">
    <source>
        <dbReference type="ARBA" id="ARBA00022932"/>
    </source>
</evidence>
<dbReference type="InterPro" id="IPR002298">
    <property type="entry name" value="DNA_polymerase_A"/>
</dbReference>
<dbReference type="Gene3D" id="3.30.70.370">
    <property type="match status" value="1"/>
</dbReference>
<evidence type="ECO:0000256" key="6">
    <source>
        <dbReference type="ARBA" id="ARBA00022705"/>
    </source>
</evidence>
<evidence type="ECO:0000256" key="13">
    <source>
        <dbReference type="RuleBase" id="RU004460"/>
    </source>
</evidence>
<keyword evidence="4 13" id="KW-0808">Transferase</keyword>
<dbReference type="InterPro" id="IPR036279">
    <property type="entry name" value="5-3_exonuclease_C_sf"/>
</dbReference>
<evidence type="ECO:0000256" key="12">
    <source>
        <dbReference type="NCBIfam" id="TIGR00593"/>
    </source>
</evidence>
<dbReference type="SMART" id="SM00475">
    <property type="entry name" value="53EXOc"/>
    <property type="match status" value="1"/>
</dbReference>
<protein>
    <recommendedName>
        <fullName evidence="3 12">DNA polymerase I</fullName>
        <ecNumber evidence="2 12">2.7.7.7</ecNumber>
    </recommendedName>
</protein>
<reference evidence="16 17" key="1">
    <citation type="journal article" date="2019" name="Gut">
        <title>Antibiotics-induced monodominance of a novel gut bacterial order.</title>
        <authorList>
            <person name="Hildebrand F."/>
            <person name="Moitinho-Silva L."/>
            <person name="Blasche S."/>
            <person name="Jahn M.T."/>
            <person name="Gossmann T.I."/>
            <person name="Heuerta-Cepas J."/>
            <person name="Hercog R."/>
            <person name="Luetge M."/>
            <person name="Bahram M."/>
            <person name="Pryszlak A."/>
            <person name="Alves R.J."/>
            <person name="Waszak S.M."/>
            <person name="Zhu A."/>
            <person name="Ye L."/>
            <person name="Costea P.I."/>
            <person name="Aalvink S."/>
            <person name="Belzer C."/>
            <person name="Forslund S.K."/>
            <person name="Sunagawa S."/>
            <person name="Hentschel U."/>
            <person name="Merten C."/>
            <person name="Patil K.R."/>
            <person name="Benes V."/>
            <person name="Bork P."/>
        </authorList>
    </citation>
    <scope>NUCLEOTIDE SEQUENCE [LARGE SCALE GENOMIC DNA]</scope>
    <source>
        <strain evidence="16 17">HDS1380</strain>
    </source>
</reference>
<keyword evidence="6 13" id="KW-0235">DNA replication</keyword>
<dbReference type="InterPro" id="IPR043502">
    <property type="entry name" value="DNA/RNA_pol_sf"/>
</dbReference>
<dbReference type="InterPro" id="IPR020046">
    <property type="entry name" value="5-3_exonucl_a-hlix_arch_N"/>
</dbReference>
<dbReference type="PRINTS" id="PR00868">
    <property type="entry name" value="DNAPOLI"/>
</dbReference>
<dbReference type="GO" id="GO:0003677">
    <property type="term" value="F:DNA binding"/>
    <property type="evidence" value="ECO:0007669"/>
    <property type="project" value="UniProtKB-UniRule"/>
</dbReference>
<keyword evidence="8 13" id="KW-0239">DNA-directed DNA polymerase</keyword>
<keyword evidence="5 13" id="KW-0548">Nucleotidyltransferase</keyword>
<keyword evidence="9 13" id="KW-0238">DNA-binding</keyword>
<evidence type="ECO:0000256" key="11">
    <source>
        <dbReference type="ARBA" id="ARBA00049244"/>
    </source>
</evidence>
<dbReference type="RefSeq" id="WP_129227366.1">
    <property type="nucleotide sequence ID" value="NZ_SDOZ01000005.1"/>
</dbReference>
<dbReference type="EMBL" id="SDOZ01000005">
    <property type="protein sequence ID" value="RXZ57935.1"/>
    <property type="molecule type" value="Genomic_DNA"/>
</dbReference>
<dbReference type="InterPro" id="IPR020045">
    <property type="entry name" value="DNA_polI_H3TH"/>
</dbReference>
<sequence>MEKLVLIDGNSLINRAFYATKLLTTREGVPTNGVFGFTKLLLKIISDIKPAYMVVAFDLKAPTFRHKMFENYKGTRKPMPDELAAQMPIMKSLLSALNIRMCEKEGYEADDLIGTLSRKFEDRVHSIIITGDRDSYQLVNSRTDVYITKTGVSELLKLTEKNFKELIGYEPRQVVDIKALMGDSSDNIPGVAGIGEKTAISLIQQYDNLDNIFAHAAENRPAVQSKLESGREMAYLSQTLARIDTDADISVDLEDCRICLPFPAEAKEICFRLEFSSIMRMDIFAEGEVCSAEKSECKRAEVVRIHDSAAFIESVMREPEIAVYSNGVSFAFYFGGIEYTARIKANLLDDGLDETEIVEILKVICGERERRLFLYGKKNMQHRLRQYGIDLLCRAEDVSILKYLTDYTGKDDDLSLAEQSYGLPPETHAQNIFLLHDIFYANLEKDGLISLYRDVELPLSDVLFDMEVAGVKVDVGTSAVFEKKYREEAEKITEDIYEQAGEKFNLNSPAQLGKVLFDDLQIPSPKKSKGGKYSTSADILEKLADEHAIVRDILRYRRIQKLLSTYIDGFRPLIHAATQRVHTNYNQIQTSTGRLSSTNPNLQNIPVRDEEGRELRKLFLASDGEHILLDADYSQIELRLLAHFSGCKELIEAYNRGDDIHALTASQVFDVPLETVDSHMRRSAKAVNFGIIYGISDFGLAKNLGISPKRAGEYIKKYFETYSDVKNYMDTNVAFAKEHGYVTTILGRKRVINEIKSANFNIRSFGERAAMNMPLQGSSADIIKVAMIRIYDRLKREGLRSKLIMQVHDELVIDALISEKEKVAEILKYEMEHAAELRVPLVAEVHEGKNWYEAK</sequence>
<dbReference type="SMART" id="SM00279">
    <property type="entry name" value="HhH2"/>
    <property type="match status" value="1"/>
</dbReference>
<evidence type="ECO:0000313" key="16">
    <source>
        <dbReference type="EMBL" id="RXZ57935.1"/>
    </source>
</evidence>
<dbReference type="Proteomes" id="UP000291269">
    <property type="component" value="Unassembled WGS sequence"/>
</dbReference>
<comment type="caution">
    <text evidence="16">The sequence shown here is derived from an EMBL/GenBank/DDBJ whole genome shotgun (WGS) entry which is preliminary data.</text>
</comment>
<dbReference type="GO" id="GO:0003887">
    <property type="term" value="F:DNA-directed DNA polymerase activity"/>
    <property type="evidence" value="ECO:0007669"/>
    <property type="project" value="UniProtKB-UniRule"/>
</dbReference>
<dbReference type="PANTHER" id="PTHR10133">
    <property type="entry name" value="DNA POLYMERASE I"/>
    <property type="match status" value="1"/>
</dbReference>
<comment type="subunit">
    <text evidence="13">Single-chain monomer with multiple functions.</text>
</comment>
<evidence type="ECO:0000256" key="2">
    <source>
        <dbReference type="ARBA" id="ARBA00012417"/>
    </source>
</evidence>
<evidence type="ECO:0000259" key="15">
    <source>
        <dbReference type="SMART" id="SM00482"/>
    </source>
</evidence>
<evidence type="ECO:0000256" key="7">
    <source>
        <dbReference type="ARBA" id="ARBA00022763"/>
    </source>
</evidence>
<dbReference type="NCBIfam" id="TIGR00593">
    <property type="entry name" value="pola"/>
    <property type="match status" value="1"/>
</dbReference>
<proteinExistence type="inferred from homology"/>
<dbReference type="Gene3D" id="1.10.150.20">
    <property type="entry name" value="5' to 3' exonuclease, C-terminal subdomain"/>
    <property type="match status" value="2"/>
</dbReference>
<dbReference type="CDD" id="cd08637">
    <property type="entry name" value="DNA_pol_A_pol_I_C"/>
    <property type="match status" value="1"/>
</dbReference>
<dbReference type="EC" id="2.7.7.7" evidence="2 12"/>
<dbReference type="InterPro" id="IPR036397">
    <property type="entry name" value="RNaseH_sf"/>
</dbReference>
<evidence type="ECO:0000256" key="10">
    <source>
        <dbReference type="ARBA" id="ARBA00023204"/>
    </source>
</evidence>
<dbReference type="AlphaFoldDB" id="A0A4Q2K9G6"/>
<dbReference type="FunFam" id="1.20.1060.10:FF:000001">
    <property type="entry name" value="DNA polymerase I"/>
    <property type="match status" value="1"/>
</dbReference>
<dbReference type="FunFam" id="1.10.150.20:FF:000003">
    <property type="entry name" value="DNA polymerase I"/>
    <property type="match status" value="1"/>
</dbReference>
<accession>A0A4Q2K9G6</accession>
<dbReference type="Pfam" id="PF02739">
    <property type="entry name" value="5_3_exonuc_N"/>
    <property type="match status" value="1"/>
</dbReference>
<keyword evidence="10 13" id="KW-0234">DNA repair</keyword>
<comment type="catalytic activity">
    <reaction evidence="11 13">
        <text>DNA(n) + a 2'-deoxyribonucleoside 5'-triphosphate = DNA(n+1) + diphosphate</text>
        <dbReference type="Rhea" id="RHEA:22508"/>
        <dbReference type="Rhea" id="RHEA-COMP:17339"/>
        <dbReference type="Rhea" id="RHEA-COMP:17340"/>
        <dbReference type="ChEBI" id="CHEBI:33019"/>
        <dbReference type="ChEBI" id="CHEBI:61560"/>
        <dbReference type="ChEBI" id="CHEBI:173112"/>
        <dbReference type="EC" id="2.7.7.7"/>
    </reaction>
</comment>
<evidence type="ECO:0000259" key="14">
    <source>
        <dbReference type="SMART" id="SM00475"/>
    </source>
</evidence>
<dbReference type="GO" id="GO:0006302">
    <property type="term" value="P:double-strand break repair"/>
    <property type="evidence" value="ECO:0007669"/>
    <property type="project" value="TreeGrafter"/>
</dbReference>
<comment type="similarity">
    <text evidence="1 13">Belongs to the DNA polymerase type-A family.</text>
</comment>
<evidence type="ECO:0000256" key="5">
    <source>
        <dbReference type="ARBA" id="ARBA00022695"/>
    </source>
</evidence>
<comment type="function">
    <text evidence="13">In addition to polymerase activity, this DNA polymerase exhibits 5'-3' exonuclease activity.</text>
</comment>
<keyword evidence="17" id="KW-1185">Reference proteome</keyword>
<dbReference type="SUPFAM" id="SSF47807">
    <property type="entry name" value="5' to 3' exonuclease, C-terminal subdomain"/>
    <property type="match status" value="1"/>
</dbReference>
<keyword evidence="13" id="KW-0378">Hydrolase</keyword>
<dbReference type="InterPro" id="IPR002421">
    <property type="entry name" value="5-3_exonuclease"/>
</dbReference>
<dbReference type="CDD" id="cd09859">
    <property type="entry name" value="PIN_53EXO"/>
    <property type="match status" value="1"/>
</dbReference>
<feature type="domain" description="5'-3' exonuclease" evidence="14">
    <location>
        <begin position="2"/>
        <end position="259"/>
    </location>
</feature>
<dbReference type="InterPro" id="IPR029060">
    <property type="entry name" value="PIN-like_dom_sf"/>
</dbReference>
<dbReference type="GO" id="GO:0006261">
    <property type="term" value="P:DNA-templated DNA replication"/>
    <property type="evidence" value="ECO:0007669"/>
    <property type="project" value="UniProtKB-UniRule"/>
</dbReference>
<dbReference type="Pfam" id="PF01367">
    <property type="entry name" value="5_3_exonuc"/>
    <property type="match status" value="1"/>
</dbReference>
<organism evidence="16 17">
    <name type="scientific">Candidatus Borkfalkia ceftriaxoniphila</name>
    <dbReference type="NCBI Taxonomy" id="2508949"/>
    <lineage>
        <taxon>Bacteria</taxon>
        <taxon>Bacillati</taxon>
        <taxon>Bacillota</taxon>
        <taxon>Clostridia</taxon>
        <taxon>Christensenellales</taxon>
        <taxon>Christensenellaceae</taxon>
        <taxon>Candidatus Borkfalkia</taxon>
    </lineage>
</organism>
<evidence type="ECO:0000313" key="17">
    <source>
        <dbReference type="Proteomes" id="UP000291269"/>
    </source>
</evidence>
<dbReference type="SUPFAM" id="SSF88723">
    <property type="entry name" value="PIN domain-like"/>
    <property type="match status" value="1"/>
</dbReference>
<feature type="domain" description="DNA-directed DNA polymerase family A palm" evidence="15">
    <location>
        <begin position="612"/>
        <end position="819"/>
    </location>
</feature>
<dbReference type="OrthoDB" id="9806424at2"/>
<dbReference type="PANTHER" id="PTHR10133:SF27">
    <property type="entry name" value="DNA POLYMERASE NU"/>
    <property type="match status" value="1"/>
</dbReference>
<dbReference type="InterPro" id="IPR019760">
    <property type="entry name" value="DNA-dir_DNA_pol_A_CS"/>
</dbReference>
<dbReference type="SMART" id="SM00482">
    <property type="entry name" value="POLAc"/>
    <property type="match status" value="1"/>
</dbReference>
<evidence type="ECO:0000256" key="1">
    <source>
        <dbReference type="ARBA" id="ARBA00007705"/>
    </source>
</evidence>
<evidence type="ECO:0000256" key="3">
    <source>
        <dbReference type="ARBA" id="ARBA00020311"/>
    </source>
</evidence>
<gene>
    <name evidence="13 16" type="primary">polA</name>
    <name evidence="16" type="ORF">ESZ91_11330</name>
</gene>
<dbReference type="FunFam" id="1.10.150.20:FF:000002">
    <property type="entry name" value="DNA polymerase I"/>
    <property type="match status" value="1"/>
</dbReference>
<dbReference type="PROSITE" id="PS00447">
    <property type="entry name" value="DNA_POLYMERASE_A"/>
    <property type="match status" value="1"/>
</dbReference>
<dbReference type="InterPro" id="IPR001098">
    <property type="entry name" value="DNA-dir_DNA_pol_A_palm_dom"/>
</dbReference>
<evidence type="ECO:0000256" key="4">
    <source>
        <dbReference type="ARBA" id="ARBA00022679"/>
    </source>
</evidence>
<keyword evidence="13" id="KW-0540">Nuclease</keyword>
<dbReference type="InterPro" id="IPR018320">
    <property type="entry name" value="DNA_polymerase_1"/>
</dbReference>
<dbReference type="SUPFAM" id="SSF56672">
    <property type="entry name" value="DNA/RNA polymerases"/>
    <property type="match status" value="1"/>
</dbReference>
<keyword evidence="7 13" id="KW-0227">DNA damage</keyword>
<evidence type="ECO:0000256" key="9">
    <source>
        <dbReference type="ARBA" id="ARBA00023125"/>
    </source>
</evidence>